<dbReference type="InterPro" id="IPR036746">
    <property type="entry name" value="TT1725-like_sf"/>
</dbReference>
<dbReference type="PANTHER" id="PTHR36441">
    <property type="entry name" value="HYPOTHETICAL CYTOSOLIC PROTEIN"/>
    <property type="match status" value="1"/>
</dbReference>
<evidence type="ECO:0000313" key="1">
    <source>
        <dbReference type="EMBL" id="RUS55308.1"/>
    </source>
</evidence>
<dbReference type="RefSeq" id="WP_020189487.1">
    <property type="nucleotide sequence ID" value="NZ_JTFC01000031.1"/>
</dbReference>
<reference evidence="1 2" key="1">
    <citation type="submission" date="2014-11" db="EMBL/GenBank/DDBJ databases">
        <title>Genome sequence and analysis of novel Kurthia sp.</title>
        <authorList>
            <person name="Lawson J.N."/>
            <person name="Gonzalez J.E."/>
            <person name="Rinauldi L."/>
            <person name="Xuan Z."/>
            <person name="Firman A."/>
            <person name="Shaddox L."/>
            <person name="Trudeau A."/>
            <person name="Shah S."/>
            <person name="Reiman D."/>
        </authorList>
    </citation>
    <scope>NUCLEOTIDE SEQUENCE [LARGE SCALE GENOMIC DNA]</scope>
    <source>
        <strain evidence="1 2">3B1D</strain>
    </source>
</reference>
<dbReference type="OrthoDB" id="9809023at2"/>
<gene>
    <name evidence="1" type="ORF">QI30_10210</name>
</gene>
<dbReference type="Gene3D" id="3.30.70.1120">
    <property type="entry name" value="TT1725-like"/>
    <property type="match status" value="1"/>
</dbReference>
<dbReference type="EMBL" id="JTFC01000031">
    <property type="protein sequence ID" value="RUS55308.1"/>
    <property type="molecule type" value="Genomic_DNA"/>
</dbReference>
<dbReference type="Proteomes" id="UP000288623">
    <property type="component" value="Unassembled WGS sequence"/>
</dbReference>
<dbReference type="Pfam" id="PF04456">
    <property type="entry name" value="DUF503"/>
    <property type="match status" value="1"/>
</dbReference>
<dbReference type="InterPro" id="IPR007546">
    <property type="entry name" value="DUF503"/>
</dbReference>
<accession>A0A433RT41</accession>
<dbReference type="PANTHER" id="PTHR36441:SF1">
    <property type="entry name" value="DUF503 DOMAIN-CONTAINING PROTEIN"/>
    <property type="match status" value="1"/>
</dbReference>
<dbReference type="SUPFAM" id="SSF103007">
    <property type="entry name" value="Hypothetical protein TT1725"/>
    <property type="match status" value="1"/>
</dbReference>
<sequence length="92" mass="10725">MIVYAECEFFIPTVHSLKEKRAVLQRMTMRAKQRFNVSIAEINYQNVWQRTVVALVAVASDTVAARRELDRAIAFLETNSEWECTNINIEYL</sequence>
<evidence type="ECO:0008006" key="3">
    <source>
        <dbReference type="Google" id="ProtNLM"/>
    </source>
</evidence>
<name>A0A433RT41_9BACL</name>
<dbReference type="AlphaFoldDB" id="A0A433RT41"/>
<evidence type="ECO:0000313" key="2">
    <source>
        <dbReference type="Proteomes" id="UP000288623"/>
    </source>
</evidence>
<keyword evidence="2" id="KW-1185">Reference proteome</keyword>
<protein>
    <recommendedName>
        <fullName evidence="3">YlxP-like protein</fullName>
    </recommendedName>
</protein>
<organism evidence="1 2">
    <name type="scientific">Candidatus Kurthia intestinigallinarum</name>
    <dbReference type="NCBI Taxonomy" id="1562256"/>
    <lineage>
        <taxon>Bacteria</taxon>
        <taxon>Bacillati</taxon>
        <taxon>Bacillota</taxon>
        <taxon>Bacilli</taxon>
        <taxon>Bacillales</taxon>
        <taxon>Caryophanaceae</taxon>
        <taxon>Kurthia</taxon>
    </lineage>
</organism>
<proteinExistence type="predicted"/>
<comment type="caution">
    <text evidence="1">The sequence shown here is derived from an EMBL/GenBank/DDBJ whole genome shotgun (WGS) entry which is preliminary data.</text>
</comment>